<feature type="signal peptide" evidence="16">
    <location>
        <begin position="1"/>
        <end position="17"/>
    </location>
</feature>
<keyword evidence="16" id="KW-0732">Signal</keyword>
<name>A0ABY2ZN13_9GAMM</name>
<sequence length="1146" mass="125234">MRACLLLLCILLPTAGAEPVKLSYTPAALQDVKSPVLSDAQWRWLGQKREMTLALYGPARPPVVRTDPSRRLTGYLPDFAWSAARSMGLTLKVEHYDRAEEAFAALDAGRADAVFTPAGDAIPKHYNAGDLVTVAEALPVEVTRRGAANIKKPARVQSELSPGRQLALLDEGAIASVILPAGEAWYLTGRNFVNSLEVSRLSDAPMSPYRLITDGREPLFSDALRTAIENLRASQVGEILASRWDQNDLTRFVAAPLSLTREEKAWLSQHPEVPVAGSAFNAPFFVTGSGSAPAGIGPELLALVSLRTGIRFRYIDIGDSRDLPDALVRGEVLMTSPLIWSQERSQSLLLSAPFMSTPMVMVTRSDFDGSMRRADLVPGQDASAWFTSTWPLATVTWTGNPGLAMQRVADGDTDATLTTLTGARYLTQGLYRDRLSLRESLPLEDAAVVFGVRRADPELLSILNKTLAIIPPDIVTAILAHWQSTPAARFDTWKIYRTEFYTGAAGALALILVTAAWAASLRRQVRRTRQAKSLLRQEVAFRDRLINGPPRPVYVTGRDGDIIHTNAAFRRYFTGSAAGRLSLPLWDSRHPLYRVWAECMQTPPSGDIPLEAEFELDAGNGSGQTIRHWMTSFQEGDGETGGYIGGWQDVTAYLNMQTALQEARAEAELSSRTKSRFLATMSHEIRTPLSAVIGLLELQVQEQRADTELIRVAHESSLSLLALIGDVLDIARIESGKMSLQPRWTPVGTIARPVIQAFTSLARQKGVALSLEMPDDADIFADDHRLRQVLANITGNAVKFTQAGHIRVLVTLMTERLSIAVEDTGPGIAKGDQARLFAPFEQAQDTAPGGSGLGLAISREIVTLMGGTLTLESMPGRGSTFTLDVPVQTRPHTAEPEEISELPRGRPRRVLLVDDHPANRLLISRQLALLGHQALIADDGRAGIQAWRESHPDIILTDCSMPEMDGPEMARLIRQEDPDVIIIGITADAQESARERCLAAGMNDCLFRPVELSRLAQAISAYEPPGSGPDDDLSGWIDRAALDAFIPDSPQEADLFIRTAISETRSDLQSARQAVMENDLPGACRIFHRIAGTLRVTGIRRLDEQCAKLEELAEMGEEPDVILHHVLKAANMLEAFALAFNAKSPR</sequence>
<evidence type="ECO:0000256" key="7">
    <source>
        <dbReference type="ARBA" id="ARBA00022679"/>
    </source>
</evidence>
<evidence type="ECO:0000256" key="10">
    <source>
        <dbReference type="ARBA" id="ARBA00022840"/>
    </source>
</evidence>
<dbReference type="InterPro" id="IPR001638">
    <property type="entry name" value="Solute-binding_3/MltF_N"/>
</dbReference>
<dbReference type="InterPro" id="IPR036890">
    <property type="entry name" value="HATPase_C_sf"/>
</dbReference>
<evidence type="ECO:0000256" key="11">
    <source>
        <dbReference type="ARBA" id="ARBA00022989"/>
    </source>
</evidence>
<dbReference type="CDD" id="cd16922">
    <property type="entry name" value="HATPase_EvgS-ArcB-TorS-like"/>
    <property type="match status" value="1"/>
</dbReference>
<feature type="modified residue" description="Phosphohistidine" evidence="14">
    <location>
        <position position="1088"/>
    </location>
</feature>
<dbReference type="InterPro" id="IPR003661">
    <property type="entry name" value="HisK_dim/P_dom"/>
</dbReference>
<evidence type="ECO:0000313" key="20">
    <source>
        <dbReference type="EMBL" id="TPV41653.1"/>
    </source>
</evidence>
<dbReference type="RefSeq" id="WP_140915557.1">
    <property type="nucleotide sequence ID" value="NZ_CP045720.1"/>
</dbReference>
<dbReference type="Pfam" id="PF00512">
    <property type="entry name" value="HisKA"/>
    <property type="match status" value="1"/>
</dbReference>
<keyword evidence="6 15" id="KW-0597">Phosphoprotein</keyword>
<feature type="domain" description="Histidine kinase" evidence="17">
    <location>
        <begin position="680"/>
        <end position="889"/>
    </location>
</feature>
<keyword evidence="12" id="KW-0902">Two-component regulatory system</keyword>
<dbReference type="SUPFAM" id="SSF47384">
    <property type="entry name" value="Homodimeric domain of signal transducing histidine kinase"/>
    <property type="match status" value="1"/>
</dbReference>
<dbReference type="PANTHER" id="PTHR43047:SF72">
    <property type="entry name" value="OSMOSENSING HISTIDINE PROTEIN KINASE SLN1"/>
    <property type="match status" value="1"/>
</dbReference>
<evidence type="ECO:0000256" key="6">
    <source>
        <dbReference type="ARBA" id="ARBA00022553"/>
    </source>
</evidence>
<dbReference type="SUPFAM" id="SSF55874">
    <property type="entry name" value="ATPase domain of HSP90 chaperone/DNA topoisomerase II/histidine kinase"/>
    <property type="match status" value="1"/>
</dbReference>
<dbReference type="InterPro" id="IPR011006">
    <property type="entry name" value="CheY-like_superfamily"/>
</dbReference>
<dbReference type="Pfam" id="PF02518">
    <property type="entry name" value="HATPase_c"/>
    <property type="match status" value="1"/>
</dbReference>
<dbReference type="InterPro" id="IPR036641">
    <property type="entry name" value="HPT_dom_sf"/>
</dbReference>
<evidence type="ECO:0000256" key="13">
    <source>
        <dbReference type="ARBA" id="ARBA00023136"/>
    </source>
</evidence>
<reference evidence="20 21" key="1">
    <citation type="submission" date="2019-06" db="EMBL/GenBank/DDBJ databases">
        <title>Taxogenomics and systematics of the genus Pantoea.</title>
        <authorList>
            <person name="Tambong J.T."/>
        </authorList>
    </citation>
    <scope>NUCLEOTIDE SEQUENCE [LARGE SCALE GENOMIC DNA]</scope>
    <source>
        <strain evidence="20 21">LMG 24197</strain>
    </source>
</reference>
<dbReference type="Gene3D" id="3.40.50.2300">
    <property type="match status" value="1"/>
</dbReference>
<feature type="domain" description="Response regulatory" evidence="18">
    <location>
        <begin position="909"/>
        <end position="1023"/>
    </location>
</feature>
<dbReference type="Gene3D" id="3.30.565.10">
    <property type="entry name" value="Histidine kinase-like ATPase, C-terminal domain"/>
    <property type="match status" value="1"/>
</dbReference>
<dbReference type="PROSITE" id="PS50109">
    <property type="entry name" value="HIS_KIN"/>
    <property type="match status" value="1"/>
</dbReference>
<dbReference type="Gene3D" id="3.40.190.10">
    <property type="entry name" value="Periplasmic binding protein-like II"/>
    <property type="match status" value="3"/>
</dbReference>
<feature type="domain" description="HPt" evidence="19">
    <location>
        <begin position="1049"/>
        <end position="1140"/>
    </location>
</feature>
<dbReference type="SMART" id="SM00388">
    <property type="entry name" value="HisKA"/>
    <property type="match status" value="1"/>
</dbReference>
<dbReference type="SMART" id="SM00387">
    <property type="entry name" value="HATPase_c"/>
    <property type="match status" value="1"/>
</dbReference>
<keyword evidence="4" id="KW-1003">Cell membrane</keyword>
<evidence type="ECO:0000256" key="4">
    <source>
        <dbReference type="ARBA" id="ARBA00022475"/>
    </source>
</evidence>
<dbReference type="GeneID" id="90521366"/>
<protein>
    <recommendedName>
        <fullName evidence="3">histidine kinase</fullName>
        <ecNumber evidence="3">2.7.13.3</ecNumber>
    </recommendedName>
</protein>
<dbReference type="InterPro" id="IPR004358">
    <property type="entry name" value="Sig_transdc_His_kin-like_C"/>
</dbReference>
<comment type="caution">
    <text evidence="20">The sequence shown here is derived from an EMBL/GenBank/DDBJ whole genome shotgun (WGS) entry which is preliminary data.</text>
</comment>
<evidence type="ECO:0000256" key="5">
    <source>
        <dbReference type="ARBA" id="ARBA00022519"/>
    </source>
</evidence>
<keyword evidence="13" id="KW-0472">Membrane</keyword>
<dbReference type="SUPFAM" id="SSF47226">
    <property type="entry name" value="Histidine-containing phosphotransfer domain, HPT domain"/>
    <property type="match status" value="1"/>
</dbReference>
<evidence type="ECO:0000256" key="9">
    <source>
        <dbReference type="ARBA" id="ARBA00022777"/>
    </source>
</evidence>
<accession>A0ABY2ZN13</accession>
<keyword evidence="10" id="KW-0067">ATP-binding</keyword>
<feature type="modified residue" description="4-aspartylphosphate" evidence="15">
    <location>
        <position position="958"/>
    </location>
</feature>
<dbReference type="Pfam" id="PF00072">
    <property type="entry name" value="Response_reg"/>
    <property type="match status" value="1"/>
</dbReference>
<evidence type="ECO:0000259" key="17">
    <source>
        <dbReference type="PROSITE" id="PS50109"/>
    </source>
</evidence>
<keyword evidence="7" id="KW-0808">Transferase</keyword>
<dbReference type="InterPro" id="IPR036097">
    <property type="entry name" value="HisK_dim/P_sf"/>
</dbReference>
<dbReference type="CDD" id="cd17546">
    <property type="entry name" value="REC_hyHK_CKI1_RcsC-like"/>
    <property type="match status" value="1"/>
</dbReference>
<evidence type="ECO:0000256" key="15">
    <source>
        <dbReference type="PROSITE-ProRule" id="PRU00169"/>
    </source>
</evidence>
<dbReference type="InterPro" id="IPR001789">
    <property type="entry name" value="Sig_transdc_resp-reg_receiver"/>
</dbReference>
<dbReference type="InterPro" id="IPR005467">
    <property type="entry name" value="His_kinase_dom"/>
</dbReference>
<dbReference type="EMBL" id="VHJB01000032">
    <property type="protein sequence ID" value="TPV41653.1"/>
    <property type="molecule type" value="Genomic_DNA"/>
</dbReference>
<evidence type="ECO:0000256" key="8">
    <source>
        <dbReference type="ARBA" id="ARBA00022692"/>
    </source>
</evidence>
<dbReference type="InterPro" id="IPR000014">
    <property type="entry name" value="PAS"/>
</dbReference>
<dbReference type="SMART" id="SM00062">
    <property type="entry name" value="PBPb"/>
    <property type="match status" value="1"/>
</dbReference>
<evidence type="ECO:0000256" key="12">
    <source>
        <dbReference type="ARBA" id="ARBA00023012"/>
    </source>
</evidence>
<organism evidence="20 21">
    <name type="scientific">Pantoea eucalypti</name>
    <dbReference type="NCBI Taxonomy" id="470933"/>
    <lineage>
        <taxon>Bacteria</taxon>
        <taxon>Pseudomonadati</taxon>
        <taxon>Pseudomonadota</taxon>
        <taxon>Gammaproteobacteria</taxon>
        <taxon>Enterobacterales</taxon>
        <taxon>Erwiniaceae</taxon>
        <taxon>Pantoea</taxon>
    </lineage>
</organism>
<dbReference type="PROSITE" id="PS50110">
    <property type="entry name" value="RESPONSE_REGULATORY"/>
    <property type="match status" value="1"/>
</dbReference>
<keyword evidence="21" id="KW-1185">Reference proteome</keyword>
<dbReference type="Pfam" id="PF01627">
    <property type="entry name" value="Hpt"/>
    <property type="match status" value="1"/>
</dbReference>
<keyword evidence="11" id="KW-1133">Transmembrane helix</keyword>
<dbReference type="CDD" id="cd00130">
    <property type="entry name" value="PAS"/>
    <property type="match status" value="1"/>
</dbReference>
<evidence type="ECO:0000256" key="2">
    <source>
        <dbReference type="ARBA" id="ARBA00004429"/>
    </source>
</evidence>
<dbReference type="Gene3D" id="1.20.120.160">
    <property type="entry name" value="HPT domain"/>
    <property type="match status" value="1"/>
</dbReference>
<dbReference type="Pfam" id="PF00497">
    <property type="entry name" value="SBP_bac_3"/>
    <property type="match status" value="1"/>
</dbReference>
<evidence type="ECO:0000256" key="1">
    <source>
        <dbReference type="ARBA" id="ARBA00000085"/>
    </source>
</evidence>
<evidence type="ECO:0000313" key="21">
    <source>
        <dbReference type="Proteomes" id="UP000315469"/>
    </source>
</evidence>
<evidence type="ECO:0000259" key="19">
    <source>
        <dbReference type="PROSITE" id="PS50894"/>
    </source>
</evidence>
<dbReference type="SUPFAM" id="SSF55785">
    <property type="entry name" value="PYP-like sensor domain (PAS domain)"/>
    <property type="match status" value="1"/>
</dbReference>
<evidence type="ECO:0000256" key="14">
    <source>
        <dbReference type="PROSITE-ProRule" id="PRU00110"/>
    </source>
</evidence>
<dbReference type="InterPro" id="IPR035965">
    <property type="entry name" value="PAS-like_dom_sf"/>
</dbReference>
<dbReference type="SUPFAM" id="SSF52172">
    <property type="entry name" value="CheY-like"/>
    <property type="match status" value="1"/>
</dbReference>
<dbReference type="Gene3D" id="1.10.287.130">
    <property type="match status" value="1"/>
</dbReference>
<keyword evidence="10" id="KW-0547">Nucleotide-binding</keyword>
<dbReference type="InterPro" id="IPR003594">
    <property type="entry name" value="HATPase_dom"/>
</dbReference>
<comment type="catalytic activity">
    <reaction evidence="1">
        <text>ATP + protein L-histidine = ADP + protein N-phospho-L-histidine.</text>
        <dbReference type="EC" id="2.7.13.3"/>
    </reaction>
</comment>
<dbReference type="Proteomes" id="UP000315469">
    <property type="component" value="Unassembled WGS sequence"/>
</dbReference>
<comment type="subcellular location">
    <subcellularLocation>
        <location evidence="2">Cell inner membrane</location>
        <topology evidence="2">Multi-pass membrane protein</topology>
    </subcellularLocation>
</comment>
<evidence type="ECO:0000256" key="16">
    <source>
        <dbReference type="SAM" id="SignalP"/>
    </source>
</evidence>
<proteinExistence type="predicted"/>
<keyword evidence="9" id="KW-0418">Kinase</keyword>
<dbReference type="PANTHER" id="PTHR43047">
    <property type="entry name" value="TWO-COMPONENT HISTIDINE PROTEIN KINASE"/>
    <property type="match status" value="1"/>
</dbReference>
<dbReference type="SMART" id="SM00448">
    <property type="entry name" value="REC"/>
    <property type="match status" value="1"/>
</dbReference>
<gene>
    <name evidence="20" type="ORF">FJW02_02960</name>
</gene>
<dbReference type="SUPFAM" id="SSF53850">
    <property type="entry name" value="Periplasmic binding protein-like II"/>
    <property type="match status" value="2"/>
</dbReference>
<dbReference type="Gene3D" id="3.30.450.20">
    <property type="entry name" value="PAS domain"/>
    <property type="match status" value="1"/>
</dbReference>
<dbReference type="PROSITE" id="PS50894">
    <property type="entry name" value="HPT"/>
    <property type="match status" value="1"/>
</dbReference>
<feature type="chain" id="PRO_5045464214" description="histidine kinase" evidence="16">
    <location>
        <begin position="18"/>
        <end position="1146"/>
    </location>
</feature>
<dbReference type="InterPro" id="IPR008207">
    <property type="entry name" value="Sig_transdc_His_kin_Hpt_dom"/>
</dbReference>
<evidence type="ECO:0000256" key="3">
    <source>
        <dbReference type="ARBA" id="ARBA00012438"/>
    </source>
</evidence>
<keyword evidence="8" id="KW-0812">Transmembrane</keyword>
<dbReference type="CDD" id="cd00082">
    <property type="entry name" value="HisKA"/>
    <property type="match status" value="1"/>
</dbReference>
<evidence type="ECO:0000259" key="18">
    <source>
        <dbReference type="PROSITE" id="PS50110"/>
    </source>
</evidence>
<dbReference type="PRINTS" id="PR00344">
    <property type="entry name" value="BCTRLSENSOR"/>
</dbReference>
<keyword evidence="5" id="KW-0997">Cell inner membrane</keyword>
<dbReference type="EC" id="2.7.13.3" evidence="3"/>